<dbReference type="AlphaFoldDB" id="A0A6J4SRA7"/>
<dbReference type="EMBL" id="CADCVQ010000087">
    <property type="protein sequence ID" value="CAA9503145.1"/>
    <property type="molecule type" value="Genomic_DNA"/>
</dbReference>
<reference evidence="1" key="1">
    <citation type="submission" date="2020-02" db="EMBL/GenBank/DDBJ databases">
        <authorList>
            <person name="Meier V. D."/>
        </authorList>
    </citation>
    <scope>NUCLEOTIDE SEQUENCE</scope>
    <source>
        <strain evidence="1">AVDCRST_MAG67</strain>
    </source>
</reference>
<gene>
    <name evidence="1" type="ORF">AVDCRST_MAG67-2296</name>
</gene>
<name>A0A6J4SRA7_9ACTN</name>
<evidence type="ECO:0000313" key="1">
    <source>
        <dbReference type="EMBL" id="CAA9503145.1"/>
    </source>
</evidence>
<organism evidence="1">
    <name type="scientific">uncultured Solirubrobacteraceae bacterium</name>
    <dbReference type="NCBI Taxonomy" id="1162706"/>
    <lineage>
        <taxon>Bacteria</taxon>
        <taxon>Bacillati</taxon>
        <taxon>Actinomycetota</taxon>
        <taxon>Thermoleophilia</taxon>
        <taxon>Solirubrobacterales</taxon>
        <taxon>Solirubrobacteraceae</taxon>
        <taxon>environmental samples</taxon>
    </lineage>
</organism>
<protein>
    <submittedName>
        <fullName evidence="1">Uncharacterized protein</fullName>
    </submittedName>
</protein>
<proteinExistence type="predicted"/>
<accession>A0A6J4SRA7</accession>
<sequence>MRRPPRTAIVHAATTAALRRRSRHCLQSRLLASTIDACR</sequence>